<dbReference type="RefSeq" id="XP_030642983.1">
    <property type="nucleotide sequence ID" value="XM_030787123.1"/>
</dbReference>
<feature type="compositionally biased region" description="Basic and acidic residues" evidence="1">
    <location>
        <begin position="1"/>
        <end position="11"/>
    </location>
</feature>
<dbReference type="AlphaFoldDB" id="A0A6J2WF86"/>
<dbReference type="OrthoDB" id="10053624at2759"/>
<feature type="compositionally biased region" description="Low complexity" evidence="1">
    <location>
        <begin position="195"/>
        <end position="212"/>
    </location>
</feature>
<feature type="compositionally biased region" description="Basic and acidic residues" evidence="1">
    <location>
        <begin position="85"/>
        <end position="103"/>
    </location>
</feature>
<dbReference type="GeneID" id="115823111"/>
<dbReference type="CTD" id="94240"/>
<dbReference type="PANTHER" id="PTHR22529">
    <property type="entry name" value="EPITHELIAL-STROMAL INTERACTION PROTEIN 1"/>
    <property type="match status" value="1"/>
</dbReference>
<evidence type="ECO:0000313" key="2">
    <source>
        <dbReference type="Proteomes" id="UP000504632"/>
    </source>
</evidence>
<feature type="region of interest" description="Disordered" evidence="1">
    <location>
        <begin position="1"/>
        <end position="108"/>
    </location>
</feature>
<dbReference type="PANTHER" id="PTHR22529:SF1">
    <property type="entry name" value="EPITHELIAL-STROMAL INTERACTION PROTEIN 1"/>
    <property type="match status" value="1"/>
</dbReference>
<dbReference type="InterPro" id="IPR009060">
    <property type="entry name" value="UBA-like_sf"/>
</dbReference>
<feature type="compositionally biased region" description="Polar residues" evidence="1">
    <location>
        <begin position="300"/>
        <end position="313"/>
    </location>
</feature>
<feature type="region of interest" description="Disordered" evidence="1">
    <location>
        <begin position="281"/>
        <end position="318"/>
    </location>
</feature>
<feature type="compositionally biased region" description="Polar residues" evidence="1">
    <location>
        <begin position="12"/>
        <end position="31"/>
    </location>
</feature>
<feature type="compositionally biased region" description="Basic and acidic residues" evidence="1">
    <location>
        <begin position="232"/>
        <end position="259"/>
    </location>
</feature>
<protein>
    <submittedName>
        <fullName evidence="3">Epithelial-stromal interaction protein 1</fullName>
    </submittedName>
</protein>
<proteinExistence type="predicted"/>
<dbReference type="InParanoid" id="A0A6J2WF86"/>
<organism evidence="2 3">
    <name type="scientific">Chanos chanos</name>
    <name type="common">Milkfish</name>
    <name type="synonym">Mugil chanos</name>
    <dbReference type="NCBI Taxonomy" id="29144"/>
    <lineage>
        <taxon>Eukaryota</taxon>
        <taxon>Metazoa</taxon>
        <taxon>Chordata</taxon>
        <taxon>Craniata</taxon>
        <taxon>Vertebrata</taxon>
        <taxon>Euteleostomi</taxon>
        <taxon>Actinopterygii</taxon>
        <taxon>Neopterygii</taxon>
        <taxon>Teleostei</taxon>
        <taxon>Ostariophysi</taxon>
        <taxon>Gonorynchiformes</taxon>
        <taxon>Chanidae</taxon>
        <taxon>Chanos</taxon>
    </lineage>
</organism>
<gene>
    <name evidence="3" type="primary">epsti1</name>
</gene>
<feature type="compositionally biased region" description="Basic and acidic residues" evidence="1">
    <location>
        <begin position="40"/>
        <end position="50"/>
    </location>
</feature>
<dbReference type="SUPFAM" id="SSF46934">
    <property type="entry name" value="UBA-like"/>
    <property type="match status" value="1"/>
</dbReference>
<dbReference type="InterPro" id="IPR026185">
    <property type="entry name" value="EPSTI1"/>
</dbReference>
<evidence type="ECO:0000313" key="3">
    <source>
        <dbReference type="RefSeq" id="XP_030642983.1"/>
    </source>
</evidence>
<sequence length="362" mass="42644">MDGRQIVKYENKSSPNARINREASNYSANEQQTEDTNENLPEKHYSHPPRDSGGQSKYMDGYTMIPPNESRRSQLQRMAQQEEQMLERLRQERRPGPIRETPERLGGGISLAEVRQRQQLNLRQSKLQKKLKKEEMDRCRRQAEEEELQRMKDIQREKAIKLEMKTKQVEQQRRELYQHDHQTRTEEFLRSIERSSSVPVSASSSAPTSSWARSHEYREARRAEENAILQQGKEEQRKKSDLLEEKQRQREEERKRQLEMERRRVNSAFLDRLEAAGSGRVQEPLACSLEDSQSREPQDPGSSSEPNPTQVHTDTAEETDSEWVIMKLLSNFPSYDRDLLEDIVIQCNGNYQQAYELLQQWN</sequence>
<dbReference type="Proteomes" id="UP000504632">
    <property type="component" value="Chromosome 10"/>
</dbReference>
<feature type="compositionally biased region" description="Basic and acidic residues" evidence="1">
    <location>
        <begin position="133"/>
        <end position="193"/>
    </location>
</feature>
<dbReference type="CDD" id="cd14279">
    <property type="entry name" value="CUE"/>
    <property type="match status" value="1"/>
</dbReference>
<dbReference type="FunCoup" id="A0A6J2WF86">
    <property type="interactions" value="553"/>
</dbReference>
<keyword evidence="2" id="KW-1185">Reference proteome</keyword>
<feature type="compositionally biased region" description="Basic and acidic residues" evidence="1">
    <location>
        <begin position="213"/>
        <end position="225"/>
    </location>
</feature>
<feature type="region of interest" description="Disordered" evidence="1">
    <location>
        <begin position="133"/>
        <end position="259"/>
    </location>
</feature>
<evidence type="ECO:0000256" key="1">
    <source>
        <dbReference type="SAM" id="MobiDB-lite"/>
    </source>
</evidence>
<reference evidence="3" key="1">
    <citation type="submission" date="2025-08" db="UniProtKB">
        <authorList>
            <consortium name="RefSeq"/>
        </authorList>
    </citation>
    <scope>IDENTIFICATION</scope>
</reference>
<name>A0A6J2WF86_CHACN</name>
<accession>A0A6J2WF86</accession>